<dbReference type="GeneID" id="17323305"/>
<evidence type="ECO:0000313" key="2">
    <source>
        <dbReference type="Proteomes" id="UP000012073"/>
    </source>
</evidence>
<accession>R7QB77</accession>
<dbReference type="AlphaFoldDB" id="R7QB77"/>
<proteinExistence type="predicted"/>
<reference evidence="2" key="1">
    <citation type="journal article" date="2013" name="Proc. Natl. Acad. Sci. U.S.A.">
        <title>Genome structure and metabolic features in the red seaweed Chondrus crispus shed light on evolution of the Archaeplastida.</title>
        <authorList>
            <person name="Collen J."/>
            <person name="Porcel B."/>
            <person name="Carre W."/>
            <person name="Ball S.G."/>
            <person name="Chaparro C."/>
            <person name="Tonon T."/>
            <person name="Barbeyron T."/>
            <person name="Michel G."/>
            <person name="Noel B."/>
            <person name="Valentin K."/>
            <person name="Elias M."/>
            <person name="Artiguenave F."/>
            <person name="Arun A."/>
            <person name="Aury J.M."/>
            <person name="Barbosa-Neto J.F."/>
            <person name="Bothwell J.H."/>
            <person name="Bouget F.Y."/>
            <person name="Brillet L."/>
            <person name="Cabello-Hurtado F."/>
            <person name="Capella-Gutierrez S."/>
            <person name="Charrier B."/>
            <person name="Cladiere L."/>
            <person name="Cock J.M."/>
            <person name="Coelho S.M."/>
            <person name="Colleoni C."/>
            <person name="Czjzek M."/>
            <person name="Da Silva C."/>
            <person name="Delage L."/>
            <person name="Denoeud F."/>
            <person name="Deschamps P."/>
            <person name="Dittami S.M."/>
            <person name="Gabaldon T."/>
            <person name="Gachon C.M."/>
            <person name="Groisillier A."/>
            <person name="Herve C."/>
            <person name="Jabbari K."/>
            <person name="Katinka M."/>
            <person name="Kloareg B."/>
            <person name="Kowalczyk N."/>
            <person name="Labadie K."/>
            <person name="Leblanc C."/>
            <person name="Lopez P.J."/>
            <person name="McLachlan D.H."/>
            <person name="Meslet-Cladiere L."/>
            <person name="Moustafa A."/>
            <person name="Nehr Z."/>
            <person name="Nyvall Collen P."/>
            <person name="Panaud O."/>
            <person name="Partensky F."/>
            <person name="Poulain J."/>
            <person name="Rensing S.A."/>
            <person name="Rousvoal S."/>
            <person name="Samson G."/>
            <person name="Symeonidi A."/>
            <person name="Weissenbach J."/>
            <person name="Zambounis A."/>
            <person name="Wincker P."/>
            <person name="Boyen C."/>
        </authorList>
    </citation>
    <scope>NUCLEOTIDE SEQUENCE [LARGE SCALE GENOMIC DNA]</scope>
    <source>
        <strain evidence="2">cv. Stackhouse</strain>
    </source>
</reference>
<protein>
    <submittedName>
        <fullName evidence="1">Uncharacterized protein</fullName>
    </submittedName>
</protein>
<dbReference type="Gramene" id="CDF35772">
    <property type="protein sequence ID" value="CDF35772"/>
    <property type="gene ID" value="CHC_T00004241001"/>
</dbReference>
<gene>
    <name evidence="1" type="ORF">CHC_T00004241001</name>
</gene>
<dbReference type="Proteomes" id="UP000012073">
    <property type="component" value="Unassembled WGS sequence"/>
</dbReference>
<dbReference type="RefSeq" id="XP_005715591.1">
    <property type="nucleotide sequence ID" value="XM_005715534.1"/>
</dbReference>
<keyword evidence="2" id="KW-1185">Reference proteome</keyword>
<dbReference type="EMBL" id="HG001746">
    <property type="protein sequence ID" value="CDF35772.1"/>
    <property type="molecule type" value="Genomic_DNA"/>
</dbReference>
<dbReference type="KEGG" id="ccp:CHC_T00004241001"/>
<name>R7QB77_CHOCR</name>
<sequence>MSTTKNIACSIPSPCPPHHPYSPHIQLGKESSGFLLLLLRQMPHSTPPLSAF</sequence>
<organism evidence="1 2">
    <name type="scientific">Chondrus crispus</name>
    <name type="common">Carrageen Irish moss</name>
    <name type="synonym">Polymorpha crispa</name>
    <dbReference type="NCBI Taxonomy" id="2769"/>
    <lineage>
        <taxon>Eukaryota</taxon>
        <taxon>Rhodophyta</taxon>
        <taxon>Florideophyceae</taxon>
        <taxon>Rhodymeniophycidae</taxon>
        <taxon>Gigartinales</taxon>
        <taxon>Gigartinaceae</taxon>
        <taxon>Chondrus</taxon>
    </lineage>
</organism>
<evidence type="ECO:0000313" key="1">
    <source>
        <dbReference type="EMBL" id="CDF35772.1"/>
    </source>
</evidence>